<evidence type="ECO:0000313" key="12">
    <source>
        <dbReference type="EMBL" id="PFX17435.1"/>
    </source>
</evidence>
<keyword evidence="9" id="KW-0807">Transducer</keyword>
<keyword evidence="6 10" id="KW-0472">Membrane</keyword>
<feature type="transmembrane region" description="Helical" evidence="10">
    <location>
        <begin position="233"/>
        <end position="256"/>
    </location>
</feature>
<dbReference type="GO" id="GO:0004930">
    <property type="term" value="F:G protein-coupled receptor activity"/>
    <property type="evidence" value="ECO:0007669"/>
    <property type="project" value="UniProtKB-KW"/>
</dbReference>
<protein>
    <submittedName>
        <fullName evidence="12">Adenosine receptor A2b</fullName>
    </submittedName>
</protein>
<comment type="subcellular location">
    <subcellularLocation>
        <location evidence="1">Cell membrane</location>
        <topology evidence="1">Multi-pass membrane protein</topology>
    </subcellularLocation>
</comment>
<evidence type="ECO:0000256" key="3">
    <source>
        <dbReference type="ARBA" id="ARBA00022692"/>
    </source>
</evidence>
<evidence type="ECO:0000256" key="6">
    <source>
        <dbReference type="ARBA" id="ARBA00023136"/>
    </source>
</evidence>
<feature type="transmembrane region" description="Helical" evidence="10">
    <location>
        <begin position="268"/>
        <end position="291"/>
    </location>
</feature>
<dbReference type="PRINTS" id="PR00237">
    <property type="entry name" value="GPCRRHODOPSN"/>
</dbReference>
<dbReference type="PANTHER" id="PTHR24246">
    <property type="entry name" value="OLFACTORY RECEPTOR AND ADENOSINE RECEPTOR"/>
    <property type="match status" value="1"/>
</dbReference>
<evidence type="ECO:0000256" key="7">
    <source>
        <dbReference type="ARBA" id="ARBA00023170"/>
    </source>
</evidence>
<feature type="domain" description="G-protein coupled receptors family 1 profile" evidence="11">
    <location>
        <begin position="49"/>
        <end position="289"/>
    </location>
</feature>
<dbReference type="InterPro" id="IPR017452">
    <property type="entry name" value="GPCR_Rhodpsn_7TM"/>
</dbReference>
<dbReference type="InterPro" id="IPR000276">
    <property type="entry name" value="GPCR_Rhodpsn"/>
</dbReference>
<dbReference type="GO" id="GO:0005886">
    <property type="term" value="C:plasma membrane"/>
    <property type="evidence" value="ECO:0007669"/>
    <property type="project" value="UniProtKB-SubCell"/>
</dbReference>
<accession>A0A2B4RME2</accession>
<evidence type="ECO:0000256" key="1">
    <source>
        <dbReference type="ARBA" id="ARBA00004651"/>
    </source>
</evidence>
<dbReference type="SUPFAM" id="SSF81321">
    <property type="entry name" value="Family A G protein-coupled receptor-like"/>
    <property type="match status" value="1"/>
</dbReference>
<evidence type="ECO:0000256" key="2">
    <source>
        <dbReference type="ARBA" id="ARBA00022475"/>
    </source>
</evidence>
<dbReference type="CDD" id="cd00637">
    <property type="entry name" value="7tm_classA_rhodopsin-like"/>
    <property type="match status" value="1"/>
</dbReference>
<keyword evidence="5" id="KW-0297">G-protein coupled receptor</keyword>
<dbReference type="Gene3D" id="1.20.1070.10">
    <property type="entry name" value="Rhodopsin 7-helix transmembrane proteins"/>
    <property type="match status" value="2"/>
</dbReference>
<dbReference type="Proteomes" id="UP000225706">
    <property type="component" value="Unassembled WGS sequence"/>
</dbReference>
<dbReference type="AlphaFoldDB" id="A0A2B4RME2"/>
<dbReference type="PANTHER" id="PTHR24246:SF27">
    <property type="entry name" value="ADENOSINE RECEPTOR, ISOFORM A"/>
    <property type="match status" value="1"/>
</dbReference>
<reference evidence="13" key="1">
    <citation type="journal article" date="2017" name="bioRxiv">
        <title>Comparative analysis of the genomes of Stylophora pistillata and Acropora digitifera provides evidence for extensive differences between species of corals.</title>
        <authorList>
            <person name="Voolstra C.R."/>
            <person name="Li Y."/>
            <person name="Liew Y.J."/>
            <person name="Baumgarten S."/>
            <person name="Zoccola D."/>
            <person name="Flot J.-F."/>
            <person name="Tambutte S."/>
            <person name="Allemand D."/>
            <person name="Aranda M."/>
        </authorList>
    </citation>
    <scope>NUCLEOTIDE SEQUENCE [LARGE SCALE GENOMIC DNA]</scope>
</reference>
<evidence type="ECO:0000256" key="5">
    <source>
        <dbReference type="ARBA" id="ARBA00023040"/>
    </source>
</evidence>
<comment type="caution">
    <text evidence="12">The sequence shown here is derived from an EMBL/GenBank/DDBJ whole genome shotgun (WGS) entry which is preliminary data.</text>
</comment>
<keyword evidence="7 12" id="KW-0675">Receptor</keyword>
<keyword evidence="8" id="KW-0325">Glycoprotein</keyword>
<organism evidence="12 13">
    <name type="scientific">Stylophora pistillata</name>
    <name type="common">Smooth cauliflower coral</name>
    <dbReference type="NCBI Taxonomy" id="50429"/>
    <lineage>
        <taxon>Eukaryota</taxon>
        <taxon>Metazoa</taxon>
        <taxon>Cnidaria</taxon>
        <taxon>Anthozoa</taxon>
        <taxon>Hexacorallia</taxon>
        <taxon>Scleractinia</taxon>
        <taxon>Astrocoeniina</taxon>
        <taxon>Pocilloporidae</taxon>
        <taxon>Stylophora</taxon>
    </lineage>
</organism>
<evidence type="ECO:0000259" key="11">
    <source>
        <dbReference type="PROSITE" id="PS50262"/>
    </source>
</evidence>
<feature type="transmembrane region" description="Helical" evidence="10">
    <location>
        <begin position="152"/>
        <end position="171"/>
    </location>
</feature>
<feature type="transmembrane region" description="Helical" evidence="10">
    <location>
        <begin position="107"/>
        <end position="131"/>
    </location>
</feature>
<evidence type="ECO:0000256" key="9">
    <source>
        <dbReference type="ARBA" id="ARBA00023224"/>
    </source>
</evidence>
<dbReference type="Pfam" id="PF00001">
    <property type="entry name" value="7tm_1"/>
    <property type="match status" value="1"/>
</dbReference>
<keyword evidence="13" id="KW-1185">Reference proteome</keyword>
<evidence type="ECO:0000256" key="4">
    <source>
        <dbReference type="ARBA" id="ARBA00022989"/>
    </source>
</evidence>
<keyword evidence="4 10" id="KW-1133">Transmembrane helix</keyword>
<keyword evidence="2" id="KW-1003">Cell membrane</keyword>
<evidence type="ECO:0000313" key="13">
    <source>
        <dbReference type="Proteomes" id="UP000225706"/>
    </source>
</evidence>
<gene>
    <name evidence="12" type="primary">ADORA2B</name>
    <name evidence="12" type="ORF">AWC38_SpisGene25845</name>
</gene>
<evidence type="ECO:0000256" key="10">
    <source>
        <dbReference type="SAM" id="Phobius"/>
    </source>
</evidence>
<feature type="transmembrane region" description="Helical" evidence="10">
    <location>
        <begin position="177"/>
        <end position="196"/>
    </location>
</feature>
<feature type="transmembrane region" description="Helical" evidence="10">
    <location>
        <begin position="32"/>
        <end position="57"/>
    </location>
</feature>
<evidence type="ECO:0000256" key="8">
    <source>
        <dbReference type="ARBA" id="ARBA00023180"/>
    </source>
</evidence>
<dbReference type="OrthoDB" id="5952003at2759"/>
<dbReference type="PROSITE" id="PS50262">
    <property type="entry name" value="G_PROTEIN_RECEP_F1_2"/>
    <property type="match status" value="1"/>
</dbReference>
<proteinExistence type="predicted"/>
<name>A0A2B4RME2_STYPI</name>
<sequence length="310" mass="34925">MANETIYGGQNTVENIYCSFPNTLVEDIELRITFLLVLNIFISLAAVLGNAVILDALSNDPFCRSSSRFFLRCLATKDICVGLISEPLTVCYWLSTVKERWNNCHSLVTAVFVIANILTLFSLMTVTTTIIDRFLALKLGLRYKHVVTLRRLRITLAAFWIVSFAIAVISLLNFPAYLWHVYVVTSLCLVTASFAFTKIFCTLSAHQNQVLGSEQQKTSLNLMRIKKEVSSAFWVKLNMIVCYLPHIIVGVVAQVLQDPSDPISTTFFITKASALTLVYLNSSLNPILYCWKIKSIRHAVKIRLKKLLSL</sequence>
<keyword evidence="3 10" id="KW-0812">Transmembrane</keyword>
<dbReference type="EMBL" id="LSMT01000473">
    <property type="protein sequence ID" value="PFX17435.1"/>
    <property type="molecule type" value="Genomic_DNA"/>
</dbReference>